<dbReference type="EMBL" id="JPFU01000012">
    <property type="protein sequence ID" value="KEQ35326.1"/>
    <property type="molecule type" value="Genomic_DNA"/>
</dbReference>
<evidence type="ECO:0000313" key="2">
    <source>
        <dbReference type="Proteomes" id="UP000028090"/>
    </source>
</evidence>
<evidence type="ECO:0000313" key="1">
    <source>
        <dbReference type="EMBL" id="KEQ35326.1"/>
    </source>
</evidence>
<accession>A0A081PXA3</accession>
<dbReference type="AlphaFoldDB" id="A0A081PXA3"/>
<dbReference type="InterPro" id="IPR011664">
    <property type="entry name" value="Abi_system_AbiD/AbiF-like"/>
</dbReference>
<proteinExistence type="predicted"/>
<name>A0A081PXA3_STRMT</name>
<dbReference type="RefSeq" id="WP_042900707.1">
    <property type="nucleotide sequence ID" value="NZ_JPFU01000012.1"/>
</dbReference>
<organism evidence="1 2">
    <name type="scientific">Streptococcus mitis</name>
    <dbReference type="NCBI Taxonomy" id="28037"/>
    <lineage>
        <taxon>Bacteria</taxon>
        <taxon>Bacillati</taxon>
        <taxon>Bacillota</taxon>
        <taxon>Bacilli</taxon>
        <taxon>Lactobacillales</taxon>
        <taxon>Streptococcaceae</taxon>
        <taxon>Streptococcus</taxon>
        <taxon>Streptococcus mitis group</taxon>
    </lineage>
</organism>
<protein>
    <submittedName>
        <fullName evidence="1">Abi-like family protein</fullName>
    </submittedName>
</protein>
<sequence>MSKPFKTIQEQIELLHKRGLVISDYSKTKKYLLTNNYYSIINGYSKYFTDQHNNYIQGANFSEITYTYFYDKEIKYTFLKAILEAEKHIKSILAYVFSEAYPTTPYFYLDYQNYDYKKNKRTVPFVIRQIVKIIDKHKSSRKSNSIQHYFNKHNDVPFWVIVDYLTFGDILAILKSLPLSLQDRITKKSYSFISEHCTIKKNFTRDMLISFVENLAETRNVCAHDNRLYGFKCRNSLKYYPDLHDKHNIKNTDAKSSPYHTMIALQCFLSANEYAKLHNTLLSRFKDFSKHLHTLSIDFFLNELGFPPNWQQSNKLVH</sequence>
<dbReference type="PATRIC" id="fig|28037.95.peg.769"/>
<reference evidence="1 2" key="1">
    <citation type="submission" date="2014-05" db="EMBL/GenBank/DDBJ databases">
        <authorList>
            <person name="Daugherty S.C."/>
            <person name="Tallon L.J."/>
            <person name="Sadzewicz L."/>
            <person name="Kilian M."/>
            <person name="Tettelin H."/>
        </authorList>
    </citation>
    <scope>NUCLEOTIDE SEQUENCE [LARGE SCALE GENOMIC DNA]</scope>
    <source>
        <strain evidence="1 2">SK629</strain>
    </source>
</reference>
<gene>
    <name evidence="1" type="ORF">SK629_0834</name>
</gene>
<dbReference type="Pfam" id="PF07751">
    <property type="entry name" value="Abi_2"/>
    <property type="match status" value="1"/>
</dbReference>
<dbReference type="Proteomes" id="UP000028090">
    <property type="component" value="Unassembled WGS sequence"/>
</dbReference>
<comment type="caution">
    <text evidence="1">The sequence shown here is derived from an EMBL/GenBank/DDBJ whole genome shotgun (WGS) entry which is preliminary data.</text>
</comment>
<dbReference type="OrthoDB" id="5363652at2"/>